<dbReference type="SUPFAM" id="SSF50978">
    <property type="entry name" value="WD40 repeat-like"/>
    <property type="match status" value="1"/>
</dbReference>
<sequence>MSKPAKHHPLRGVLDVPRDLLSRKGVKPYEKPRGLTGTCIVGDETGLIKVVSLKQQNVVKTWGTQSPNNKIVKLLWAYPDTEQSQIQDEFLSVLGNGDIRLYQTATGAFTTLIKTSNDDKIRTSFKKGPAKVHSTLVGADVLYNTFDTTSDHKKRMLWTCTEHGDLQLWGLDYHSSKKSDDDPLENIAFHPSITESRKLRNLPDDGNTTSYARTKKSSKKQVLITGFNVNKQSNKSSSGNDEMTCQKKNKSKKEKEKEKTPKWCRLRRIYDRTGYSNYGLEQRGTIKVMKCHRRSMSDCPYIAIGGNDRPVEIWDFNKEKCIMKGKRRVDYLNLEQPMTINDLDWSKMDPNICVAGTSQSQVFLFDLRSDKTALVQTMADGYGVTCVKVKSKQKLLVGMSNGFVFEFDYLMSIYERGRIVRDIDCHPTKEMFASVGLGRYLTVHRFNRPHFPLLQLYLKQRLTS</sequence>
<feature type="non-terminal residue" evidence="2">
    <location>
        <position position="464"/>
    </location>
</feature>
<dbReference type="OrthoDB" id="18388at2759"/>
<gene>
    <name evidence="2" type="ORF">RFI_31739</name>
</gene>
<dbReference type="GO" id="GO:0042273">
    <property type="term" value="P:ribosomal large subunit biogenesis"/>
    <property type="evidence" value="ECO:0007669"/>
    <property type="project" value="InterPro"/>
</dbReference>
<accession>X6LWY1</accession>
<evidence type="ECO:0000256" key="1">
    <source>
        <dbReference type="SAM" id="MobiDB-lite"/>
    </source>
</evidence>
<dbReference type="InterPro" id="IPR036322">
    <property type="entry name" value="WD40_repeat_dom_sf"/>
</dbReference>
<feature type="region of interest" description="Disordered" evidence="1">
    <location>
        <begin position="227"/>
        <end position="259"/>
    </location>
</feature>
<dbReference type="EMBL" id="ASPP01027885">
    <property type="protein sequence ID" value="ETO05657.1"/>
    <property type="molecule type" value="Genomic_DNA"/>
</dbReference>
<dbReference type="PANTHER" id="PTHR16038:SF4">
    <property type="entry name" value="WD REPEAT-CONTAINING PROTEIN 74"/>
    <property type="match status" value="1"/>
</dbReference>
<dbReference type="Gene3D" id="2.130.10.10">
    <property type="entry name" value="YVTN repeat-like/Quinoprotein amine dehydrogenase"/>
    <property type="match status" value="1"/>
</dbReference>
<evidence type="ECO:0000313" key="3">
    <source>
        <dbReference type="Proteomes" id="UP000023152"/>
    </source>
</evidence>
<dbReference type="InterPro" id="IPR037379">
    <property type="entry name" value="WDR74/Nsa1"/>
</dbReference>
<feature type="region of interest" description="Disordered" evidence="1">
    <location>
        <begin position="198"/>
        <end position="217"/>
    </location>
</feature>
<proteinExistence type="predicted"/>
<reference evidence="2 3" key="1">
    <citation type="journal article" date="2013" name="Curr. Biol.">
        <title>The Genome of the Foraminiferan Reticulomyxa filosa.</title>
        <authorList>
            <person name="Glockner G."/>
            <person name="Hulsmann N."/>
            <person name="Schleicher M."/>
            <person name="Noegel A.A."/>
            <person name="Eichinger L."/>
            <person name="Gallinger C."/>
            <person name="Pawlowski J."/>
            <person name="Sierra R."/>
            <person name="Euteneuer U."/>
            <person name="Pillet L."/>
            <person name="Moustafa A."/>
            <person name="Platzer M."/>
            <person name="Groth M."/>
            <person name="Szafranski K."/>
            <person name="Schliwa M."/>
        </authorList>
    </citation>
    <scope>NUCLEOTIDE SEQUENCE [LARGE SCALE GENOMIC DNA]</scope>
</reference>
<evidence type="ECO:0000313" key="2">
    <source>
        <dbReference type="EMBL" id="ETO05657.1"/>
    </source>
</evidence>
<dbReference type="GO" id="GO:0030687">
    <property type="term" value="C:preribosome, large subunit precursor"/>
    <property type="evidence" value="ECO:0007669"/>
    <property type="project" value="TreeGrafter"/>
</dbReference>
<comment type="caution">
    <text evidence="2">The sequence shown here is derived from an EMBL/GenBank/DDBJ whole genome shotgun (WGS) entry which is preliminary data.</text>
</comment>
<dbReference type="Proteomes" id="UP000023152">
    <property type="component" value="Unassembled WGS sequence"/>
</dbReference>
<feature type="compositionally biased region" description="Polar residues" evidence="1">
    <location>
        <begin position="227"/>
        <end position="243"/>
    </location>
</feature>
<protein>
    <submittedName>
        <fullName evidence="2">WD-repeat protein</fullName>
    </submittedName>
</protein>
<dbReference type="GO" id="GO:0005730">
    <property type="term" value="C:nucleolus"/>
    <property type="evidence" value="ECO:0007669"/>
    <property type="project" value="InterPro"/>
</dbReference>
<organism evidence="2 3">
    <name type="scientific">Reticulomyxa filosa</name>
    <dbReference type="NCBI Taxonomy" id="46433"/>
    <lineage>
        <taxon>Eukaryota</taxon>
        <taxon>Sar</taxon>
        <taxon>Rhizaria</taxon>
        <taxon>Retaria</taxon>
        <taxon>Foraminifera</taxon>
        <taxon>Monothalamids</taxon>
        <taxon>Reticulomyxidae</taxon>
        <taxon>Reticulomyxa</taxon>
    </lineage>
</organism>
<dbReference type="PANTHER" id="PTHR16038">
    <property type="entry name" value="NOP SEVEN ASSOCIATED PROTEIN 1"/>
    <property type="match status" value="1"/>
</dbReference>
<keyword evidence="3" id="KW-1185">Reference proteome</keyword>
<name>X6LWY1_RETFI</name>
<dbReference type="AlphaFoldDB" id="X6LWY1"/>
<dbReference type="InterPro" id="IPR015943">
    <property type="entry name" value="WD40/YVTN_repeat-like_dom_sf"/>
</dbReference>